<dbReference type="AlphaFoldDB" id="A0AAV7Q490"/>
<gene>
    <name evidence="1" type="ORF">NDU88_000831</name>
</gene>
<protein>
    <submittedName>
        <fullName evidence="1">Uncharacterized protein</fullName>
    </submittedName>
</protein>
<sequence>MRAYMSRTLNKVNFYKQRCVGGSRENLFEVREREEKKKYEALLVGSHVNLSCSPSPNFMAVKNASFRQA</sequence>
<dbReference type="Proteomes" id="UP001066276">
    <property type="component" value="Chromosome 6"/>
</dbReference>
<evidence type="ECO:0000313" key="2">
    <source>
        <dbReference type="Proteomes" id="UP001066276"/>
    </source>
</evidence>
<dbReference type="EMBL" id="JANPWB010000010">
    <property type="protein sequence ID" value="KAJ1134379.1"/>
    <property type="molecule type" value="Genomic_DNA"/>
</dbReference>
<comment type="caution">
    <text evidence="1">The sequence shown here is derived from an EMBL/GenBank/DDBJ whole genome shotgun (WGS) entry which is preliminary data.</text>
</comment>
<accession>A0AAV7Q490</accession>
<reference evidence="1" key="1">
    <citation type="journal article" date="2022" name="bioRxiv">
        <title>Sequencing and chromosome-scale assembly of the giantPleurodeles waltlgenome.</title>
        <authorList>
            <person name="Brown T."/>
            <person name="Elewa A."/>
            <person name="Iarovenko S."/>
            <person name="Subramanian E."/>
            <person name="Araus A.J."/>
            <person name="Petzold A."/>
            <person name="Susuki M."/>
            <person name="Suzuki K.-i.T."/>
            <person name="Hayashi T."/>
            <person name="Toyoda A."/>
            <person name="Oliveira C."/>
            <person name="Osipova E."/>
            <person name="Leigh N.D."/>
            <person name="Simon A."/>
            <person name="Yun M.H."/>
        </authorList>
    </citation>
    <scope>NUCLEOTIDE SEQUENCE</scope>
    <source>
        <strain evidence="1">20211129_DDA</strain>
        <tissue evidence="1">Liver</tissue>
    </source>
</reference>
<name>A0AAV7Q490_PLEWA</name>
<organism evidence="1 2">
    <name type="scientific">Pleurodeles waltl</name>
    <name type="common">Iberian ribbed newt</name>
    <dbReference type="NCBI Taxonomy" id="8319"/>
    <lineage>
        <taxon>Eukaryota</taxon>
        <taxon>Metazoa</taxon>
        <taxon>Chordata</taxon>
        <taxon>Craniata</taxon>
        <taxon>Vertebrata</taxon>
        <taxon>Euteleostomi</taxon>
        <taxon>Amphibia</taxon>
        <taxon>Batrachia</taxon>
        <taxon>Caudata</taxon>
        <taxon>Salamandroidea</taxon>
        <taxon>Salamandridae</taxon>
        <taxon>Pleurodelinae</taxon>
        <taxon>Pleurodeles</taxon>
    </lineage>
</organism>
<evidence type="ECO:0000313" key="1">
    <source>
        <dbReference type="EMBL" id="KAJ1134379.1"/>
    </source>
</evidence>
<proteinExistence type="predicted"/>
<keyword evidence="2" id="KW-1185">Reference proteome</keyword>